<organism evidence="2 3">
    <name type="scientific">Saccharopolyspora montiporae</name>
    <dbReference type="NCBI Taxonomy" id="2781240"/>
    <lineage>
        <taxon>Bacteria</taxon>
        <taxon>Bacillati</taxon>
        <taxon>Actinomycetota</taxon>
        <taxon>Actinomycetes</taxon>
        <taxon>Pseudonocardiales</taxon>
        <taxon>Pseudonocardiaceae</taxon>
        <taxon>Saccharopolyspora</taxon>
    </lineage>
</organism>
<evidence type="ECO:0000313" key="2">
    <source>
        <dbReference type="EMBL" id="MBE9375361.1"/>
    </source>
</evidence>
<protein>
    <recommendedName>
        <fullName evidence="4">Secreted protein</fullName>
    </recommendedName>
</protein>
<comment type="caution">
    <text evidence="2">The sequence shown here is derived from an EMBL/GenBank/DDBJ whole genome shotgun (WGS) entry which is preliminary data.</text>
</comment>
<gene>
    <name evidence="2" type="ORF">IQ251_12985</name>
</gene>
<feature type="chain" id="PRO_5038032152" description="Secreted protein" evidence="1">
    <location>
        <begin position="29"/>
        <end position="70"/>
    </location>
</feature>
<name>A0A929BAQ1_9PSEU</name>
<keyword evidence="1" id="KW-0732">Signal</keyword>
<dbReference type="Proteomes" id="UP000598360">
    <property type="component" value="Unassembled WGS sequence"/>
</dbReference>
<evidence type="ECO:0000313" key="3">
    <source>
        <dbReference type="Proteomes" id="UP000598360"/>
    </source>
</evidence>
<proteinExistence type="predicted"/>
<dbReference type="AlphaFoldDB" id="A0A929BAQ1"/>
<dbReference type="PROSITE" id="PS51257">
    <property type="entry name" value="PROKAR_LIPOPROTEIN"/>
    <property type="match status" value="1"/>
</dbReference>
<reference evidence="2" key="1">
    <citation type="submission" date="2020-10" db="EMBL/GenBank/DDBJ databases">
        <title>Diversity and distribution of actinomycetes associated with coral in the coast of Hainan.</title>
        <authorList>
            <person name="Li F."/>
        </authorList>
    </citation>
    <scope>NUCLEOTIDE SEQUENCE</scope>
    <source>
        <strain evidence="2">HNM0983</strain>
    </source>
</reference>
<keyword evidence="3" id="KW-1185">Reference proteome</keyword>
<evidence type="ECO:0000256" key="1">
    <source>
        <dbReference type="SAM" id="SignalP"/>
    </source>
</evidence>
<evidence type="ECO:0008006" key="4">
    <source>
        <dbReference type="Google" id="ProtNLM"/>
    </source>
</evidence>
<accession>A0A929BAQ1</accession>
<feature type="signal peptide" evidence="1">
    <location>
        <begin position="1"/>
        <end position="28"/>
    </location>
</feature>
<dbReference type="EMBL" id="JADEYC010000019">
    <property type="protein sequence ID" value="MBE9375361.1"/>
    <property type="molecule type" value="Genomic_DNA"/>
</dbReference>
<sequence>MIRSLTRFGTATCLAAAACLALGGVAHAAEEPPSAWLLPGVDIGPVVDPLVQLPTEALAPVVGVLDSLAP</sequence>